<protein>
    <submittedName>
        <fullName evidence="1">Uncharacterized protein</fullName>
    </submittedName>
</protein>
<evidence type="ECO:0000313" key="1">
    <source>
        <dbReference type="EMBL" id="ADD96379.1"/>
    </source>
</evidence>
<proteinExistence type="predicted"/>
<reference evidence="1" key="1">
    <citation type="journal article" date="2010" name="ISME J.">
        <title>Metagenome of the Mediterranean deep chlorophyll maximum studied by direct and fosmid library 454 pyrosequencing.</title>
        <authorList>
            <person name="Ghai R."/>
            <person name="Martin-Cuadrado A.B."/>
            <person name="Molto A.G."/>
            <person name="Heredia I.G."/>
            <person name="Cabrera R."/>
            <person name="Martin J."/>
            <person name="Verdu M."/>
            <person name="Deschamps P."/>
            <person name="Moreira D."/>
            <person name="Lopez-Garcia P."/>
            <person name="Mira A."/>
            <person name="Rodriguez-Valera F."/>
        </authorList>
    </citation>
    <scope>NUCLEOTIDE SEQUENCE</scope>
</reference>
<sequence>MNATQRKQLNIGLRPDHFDAAAAEAQKSDTSLTAWVRQLILAELKRLSE</sequence>
<dbReference type="EMBL" id="GU943135">
    <property type="protein sequence ID" value="ADD96379.1"/>
    <property type="molecule type" value="Genomic_DNA"/>
</dbReference>
<dbReference type="AlphaFoldDB" id="D6PKX8"/>
<name>D6PKX8_9ZZZZ</name>
<accession>D6PKX8</accession>
<organism evidence="1">
    <name type="scientific">uncultured organism MedDCM-OCT-S09-C20</name>
    <dbReference type="NCBI Taxonomy" id="743645"/>
    <lineage>
        <taxon>unclassified sequences</taxon>
        <taxon>environmental samples</taxon>
    </lineage>
</organism>